<dbReference type="InterPro" id="IPR003864">
    <property type="entry name" value="CSC1/OSCA1-like_7TM"/>
</dbReference>
<feature type="region of interest" description="Disordered" evidence="7">
    <location>
        <begin position="1010"/>
        <end position="1070"/>
    </location>
</feature>
<dbReference type="GO" id="GO:0005227">
    <property type="term" value="F:calcium-activated cation channel activity"/>
    <property type="evidence" value="ECO:0007669"/>
    <property type="project" value="InterPro"/>
</dbReference>
<keyword evidence="5 8" id="KW-1133">Transmembrane helix</keyword>
<feature type="transmembrane region" description="Helical" evidence="8">
    <location>
        <begin position="804"/>
        <end position="828"/>
    </location>
</feature>
<keyword evidence="13" id="KW-1185">Reference proteome</keyword>
<protein>
    <submittedName>
        <fullName evidence="12">Uncharacterized protein</fullName>
    </submittedName>
</protein>
<dbReference type="GO" id="GO:0005886">
    <property type="term" value="C:plasma membrane"/>
    <property type="evidence" value="ECO:0007669"/>
    <property type="project" value="TreeGrafter"/>
</dbReference>
<feature type="compositionally biased region" description="Polar residues" evidence="7">
    <location>
        <begin position="1013"/>
        <end position="1030"/>
    </location>
</feature>
<name>A0A2P6P0V3_9EUKA</name>
<feature type="transmembrane region" description="Helical" evidence="8">
    <location>
        <begin position="596"/>
        <end position="622"/>
    </location>
</feature>
<feature type="domain" description="CSC1/OSCA1-like N-terminal transmembrane" evidence="10">
    <location>
        <begin position="35"/>
        <end position="192"/>
    </location>
</feature>
<dbReference type="InterPro" id="IPR027815">
    <property type="entry name" value="CSC1/OSCA1-like_cyt"/>
</dbReference>
<proteinExistence type="inferred from homology"/>
<evidence type="ECO:0000259" key="11">
    <source>
        <dbReference type="Pfam" id="PF14703"/>
    </source>
</evidence>
<feature type="transmembrane region" description="Helical" evidence="8">
    <location>
        <begin position="690"/>
        <end position="713"/>
    </location>
</feature>
<reference evidence="12 13" key="1">
    <citation type="journal article" date="2018" name="Genome Biol. Evol.">
        <title>Multiple Roots of Fruiting Body Formation in Amoebozoa.</title>
        <authorList>
            <person name="Hillmann F."/>
            <person name="Forbes G."/>
            <person name="Novohradska S."/>
            <person name="Ferling I."/>
            <person name="Riege K."/>
            <person name="Groth M."/>
            <person name="Westermann M."/>
            <person name="Marz M."/>
            <person name="Spaller T."/>
            <person name="Winckler T."/>
            <person name="Schaap P."/>
            <person name="Glockner G."/>
        </authorList>
    </citation>
    <scope>NUCLEOTIDE SEQUENCE [LARGE SCALE GENOMIC DNA]</scope>
    <source>
        <strain evidence="12 13">Jena</strain>
    </source>
</reference>
<evidence type="ECO:0000256" key="1">
    <source>
        <dbReference type="ARBA" id="ARBA00004141"/>
    </source>
</evidence>
<evidence type="ECO:0000313" key="13">
    <source>
        <dbReference type="Proteomes" id="UP000241769"/>
    </source>
</evidence>
<evidence type="ECO:0000256" key="4">
    <source>
        <dbReference type="ARBA" id="ARBA00022692"/>
    </source>
</evidence>
<feature type="domain" description="CSC1/OSCA1-like cytosolic" evidence="11">
    <location>
        <begin position="487"/>
        <end position="583"/>
    </location>
</feature>
<feature type="domain" description="CSC1/OSCA1-like 7TM region" evidence="9">
    <location>
        <begin position="594"/>
        <end position="868"/>
    </location>
</feature>
<evidence type="ECO:0000256" key="7">
    <source>
        <dbReference type="SAM" id="MobiDB-lite"/>
    </source>
</evidence>
<feature type="transmembrane region" description="Helical" evidence="8">
    <location>
        <begin position="878"/>
        <end position="898"/>
    </location>
</feature>
<comment type="subcellular location">
    <subcellularLocation>
        <location evidence="1">Membrane</location>
        <topology evidence="1">Multi-pass membrane protein</topology>
    </subcellularLocation>
</comment>
<evidence type="ECO:0000259" key="9">
    <source>
        <dbReference type="Pfam" id="PF02714"/>
    </source>
</evidence>
<dbReference type="InterPro" id="IPR032880">
    <property type="entry name" value="CSC1/OSCA1-like_N"/>
</dbReference>
<evidence type="ECO:0000256" key="2">
    <source>
        <dbReference type="ARBA" id="ARBA00007779"/>
    </source>
</evidence>
<dbReference type="Proteomes" id="UP000241769">
    <property type="component" value="Unassembled WGS sequence"/>
</dbReference>
<dbReference type="EMBL" id="MDYQ01000001">
    <property type="protein sequence ID" value="PRP89817.1"/>
    <property type="molecule type" value="Genomic_DNA"/>
</dbReference>
<dbReference type="OrthoDB" id="15199at2759"/>
<evidence type="ECO:0000259" key="10">
    <source>
        <dbReference type="Pfam" id="PF13967"/>
    </source>
</evidence>
<comment type="caution">
    <text evidence="12">The sequence shown here is derived from an EMBL/GenBank/DDBJ whole genome shotgun (WGS) entry which is preliminary data.</text>
</comment>
<feature type="transmembrane region" description="Helical" evidence="8">
    <location>
        <begin position="849"/>
        <end position="872"/>
    </location>
</feature>
<dbReference type="Pfam" id="PF14703">
    <property type="entry name" value="PHM7_cyt"/>
    <property type="match status" value="1"/>
</dbReference>
<dbReference type="InParanoid" id="A0A2P6P0V3"/>
<dbReference type="AlphaFoldDB" id="A0A2P6P0V3"/>
<keyword evidence="4 8" id="KW-0812">Transmembrane</keyword>
<evidence type="ECO:0000313" key="12">
    <source>
        <dbReference type="EMBL" id="PRP89817.1"/>
    </source>
</evidence>
<organism evidence="12 13">
    <name type="scientific">Planoprotostelium fungivorum</name>
    <dbReference type="NCBI Taxonomy" id="1890364"/>
    <lineage>
        <taxon>Eukaryota</taxon>
        <taxon>Amoebozoa</taxon>
        <taxon>Evosea</taxon>
        <taxon>Variosea</taxon>
        <taxon>Cavosteliida</taxon>
        <taxon>Cavosteliaceae</taxon>
        <taxon>Planoprotostelium</taxon>
    </lineage>
</organism>
<gene>
    <name evidence="12" type="ORF">PROFUN_00159</name>
</gene>
<feature type="transmembrane region" description="Helical" evidence="8">
    <location>
        <begin position="30"/>
        <end position="53"/>
    </location>
</feature>
<feature type="transmembrane region" description="Helical" evidence="8">
    <location>
        <begin position="121"/>
        <end position="139"/>
    </location>
</feature>
<feature type="transmembrane region" description="Helical" evidence="8">
    <location>
        <begin position="642"/>
        <end position="669"/>
    </location>
</feature>
<dbReference type="InterPro" id="IPR045122">
    <property type="entry name" value="Csc1-like"/>
</dbReference>
<accession>A0A2P6P0V3</accession>
<evidence type="ECO:0000256" key="8">
    <source>
        <dbReference type="SAM" id="Phobius"/>
    </source>
</evidence>
<evidence type="ECO:0000256" key="3">
    <source>
        <dbReference type="ARBA" id="ARBA00022448"/>
    </source>
</evidence>
<evidence type="ECO:0000256" key="5">
    <source>
        <dbReference type="ARBA" id="ARBA00022989"/>
    </source>
</evidence>
<keyword evidence="3" id="KW-0813">Transport</keyword>
<dbReference type="PANTHER" id="PTHR13018">
    <property type="entry name" value="PROBABLE MEMBRANE PROTEIN DUF221-RELATED"/>
    <property type="match status" value="1"/>
</dbReference>
<feature type="transmembrane region" description="Helical" evidence="8">
    <location>
        <begin position="172"/>
        <end position="189"/>
    </location>
</feature>
<keyword evidence="6 8" id="KW-0472">Membrane</keyword>
<sequence>MNITETINGTNGTNGTDSNDLYDGENGFQISGFNITIVVSAIFGTFFLLWFYFGRFYWKWFYQPKSTFFFREKSWAIDKEVSNSWLLWIWYVYQYDERDLYEQKGGFDCIIYLRFLRSCTLLFGAFTFWGLVVVLPVNFTGTNKDLDPSDPLYTQNNAVYGMANLSQASPRLHLHAFTLGLFTAAVWYTQWRMYRTAIELNVLEHNKNHLRARTIMVTEMDGRTARSNASMMETFQGIYRKAVLMTQAVPKNGTLHDLAEDREILVSKFKQTCEEYVSNGSNERPTLGFMHMLQLDLPKSVWASLQNQQTAGGNLLDVIPLPKLMKKKNRSTGTTEISTPMDLTEEVEMDDQHEKFLTTLDEMSPDRDLEIGVDLQVGMRPTTENSPKFQRMNKRLAKQDMKNPDDVTYSVDLPEWEDATVEKSVQTLYLCQETKLYKKYISKEAKSGDRLRAMLVEPADIEAEELPLDYFDDPPPLPSEQRKPHGIDMIDFFETAIQSIDEKMLKKQKKLRKFVQLQHASDLIHTYDPQSQPDKRVRMTRVGFVTFKYVSTAQCCAQSRHSGYNKRFMTQMAPDHKDIVWKNLSCRQREQSIRMIIVAAALVGLFSFYTIPVTAISAVTNLGYLGTISWLKPIVDWLQSNYYLGGVVGGFLPTLALQLFMAILPWILTKIMRHSKYYTRTQLEMGVMKAFWVFLLLNVFLVTSLAGSVIQTIQQILQTPDLLVNLLAGALPKQAEFFIEYMIISAFVQYPYELSNMLDLGIIMAQCYFFSRTEQERREIKSEKENYDYVENFANEMLSFSIGLAYSVMQPIILPFTLIFFVIAHFNAKYRFIFIVRTAYEGYNLLPTMMLFMTVSVLIFQATMVGLFALQLFPTGTIFSAVCIVLTAIVHMLLVAHYEKSITFVPLRHCDPQKLTNVDDIEKIARWYQDPVQMKPESIYNGIKHLRRDEAEGDVDSDVEEVQPTRSKAAALGAALLAVNAVGRFMKKAVQQGKNLDNLTKGSLEKTAYRSPVVTSDGATSSPDLSTRSPMKSRLKKKDSDGESDDDYYQTTHSDTDTETDEEMDYRKKD</sequence>
<dbReference type="Pfam" id="PF13967">
    <property type="entry name" value="RSN1_TM"/>
    <property type="match status" value="1"/>
</dbReference>
<dbReference type="PANTHER" id="PTHR13018:SF5">
    <property type="entry name" value="RE44586P"/>
    <property type="match status" value="1"/>
</dbReference>
<evidence type="ECO:0000256" key="6">
    <source>
        <dbReference type="ARBA" id="ARBA00023136"/>
    </source>
</evidence>
<dbReference type="Pfam" id="PF02714">
    <property type="entry name" value="RSN1_7TM"/>
    <property type="match status" value="1"/>
</dbReference>
<dbReference type="FunCoup" id="A0A2P6P0V3">
    <property type="interactions" value="29"/>
</dbReference>
<comment type="similarity">
    <text evidence="2">Belongs to the CSC1 (TC 1.A.17) family.</text>
</comment>